<reference evidence="1 2" key="1">
    <citation type="submission" date="2012-10" db="EMBL/GenBank/DDBJ databases">
        <authorList>
            <consortium name="Gibbon Genome Sequencing Consortium"/>
        </authorList>
    </citation>
    <scope>NUCLEOTIDE SEQUENCE [LARGE SCALE GENOMIC DNA]</scope>
</reference>
<accession>A0A2I3GUK6</accession>
<reference evidence="1" key="3">
    <citation type="submission" date="2025-09" db="UniProtKB">
        <authorList>
            <consortium name="Ensembl"/>
        </authorList>
    </citation>
    <scope>IDENTIFICATION</scope>
</reference>
<evidence type="ECO:0000313" key="2">
    <source>
        <dbReference type="Proteomes" id="UP000001073"/>
    </source>
</evidence>
<dbReference type="InParanoid" id="A0A2I3GUK6"/>
<sequence length="52" mass="5909">MDSDTTFSLVPTTSFNKCELLKCEGTKRIIHLNCLVQHTNVVCYKSSFLNLD</sequence>
<proteinExistence type="predicted"/>
<dbReference type="Ensembl" id="ENSNLET00000053218.1">
    <property type="protein sequence ID" value="ENSNLEP00000035048.1"/>
    <property type="gene ID" value="ENSNLEG00000029013.1"/>
</dbReference>
<organism evidence="1 2">
    <name type="scientific">Nomascus leucogenys</name>
    <name type="common">Northern white-cheeked gibbon</name>
    <name type="synonym">Hylobates leucogenys</name>
    <dbReference type="NCBI Taxonomy" id="61853"/>
    <lineage>
        <taxon>Eukaryota</taxon>
        <taxon>Metazoa</taxon>
        <taxon>Chordata</taxon>
        <taxon>Craniata</taxon>
        <taxon>Vertebrata</taxon>
        <taxon>Euteleostomi</taxon>
        <taxon>Mammalia</taxon>
        <taxon>Eutheria</taxon>
        <taxon>Euarchontoglires</taxon>
        <taxon>Primates</taxon>
        <taxon>Haplorrhini</taxon>
        <taxon>Catarrhini</taxon>
        <taxon>Hylobatidae</taxon>
        <taxon>Nomascus</taxon>
    </lineage>
</organism>
<keyword evidence="2" id="KW-1185">Reference proteome</keyword>
<reference evidence="1" key="2">
    <citation type="submission" date="2025-08" db="UniProtKB">
        <authorList>
            <consortium name="Ensembl"/>
        </authorList>
    </citation>
    <scope>IDENTIFICATION</scope>
</reference>
<dbReference type="Proteomes" id="UP000001073">
    <property type="component" value="Chromosome 3"/>
</dbReference>
<name>A0A2I3GUK6_NOMLE</name>
<dbReference type="EMBL" id="ADFV01164856">
    <property type="status" value="NOT_ANNOTATED_CDS"/>
    <property type="molecule type" value="Genomic_DNA"/>
</dbReference>
<protein>
    <submittedName>
        <fullName evidence="1">Uncharacterized protein</fullName>
    </submittedName>
</protein>
<evidence type="ECO:0000313" key="1">
    <source>
        <dbReference type="Ensembl" id="ENSNLEP00000035048.1"/>
    </source>
</evidence>
<dbReference type="AlphaFoldDB" id="A0A2I3GUK6"/>